<feature type="domain" description="RAI1-like" evidence="7">
    <location>
        <begin position="1"/>
        <end position="291"/>
    </location>
</feature>
<dbReference type="GO" id="GO:0000166">
    <property type="term" value="F:nucleotide binding"/>
    <property type="evidence" value="ECO:0007669"/>
    <property type="project" value="UniProtKB-KW"/>
</dbReference>
<comment type="catalytic activity">
    <reaction evidence="4">
        <text>a 5'-end triphospho-ribonucleoside in mRNA + H2O = a 5'-end phospho-ribonucleoside in mRNA + diphosphate + H(+)</text>
        <dbReference type="Rhea" id="RHEA:78683"/>
        <dbReference type="Rhea" id="RHEA-COMP:15692"/>
        <dbReference type="Rhea" id="RHEA-COMP:17164"/>
        <dbReference type="ChEBI" id="CHEBI:15377"/>
        <dbReference type="ChEBI" id="CHEBI:15378"/>
        <dbReference type="ChEBI" id="CHEBI:33019"/>
        <dbReference type="ChEBI" id="CHEBI:138282"/>
        <dbReference type="ChEBI" id="CHEBI:167618"/>
    </reaction>
    <physiologicalReaction direction="left-to-right" evidence="4">
        <dbReference type="Rhea" id="RHEA:78684"/>
    </physiologicalReaction>
</comment>
<dbReference type="EMBL" id="KZ819602">
    <property type="protein sequence ID" value="PWN37081.1"/>
    <property type="molecule type" value="Genomic_DNA"/>
</dbReference>
<comment type="cofactor">
    <cofactor evidence="1 6">
        <name>a divalent metal cation</name>
        <dbReference type="ChEBI" id="CHEBI:60240"/>
    </cofactor>
</comment>
<dbReference type="RefSeq" id="XP_025357383.1">
    <property type="nucleotide sequence ID" value="XM_025495793.1"/>
</dbReference>
<dbReference type="PANTHER" id="PTHR12395:SF9">
    <property type="entry name" value="DECAPPING AND EXORIBONUCLEASE PROTEIN"/>
    <property type="match status" value="1"/>
</dbReference>
<keyword evidence="6" id="KW-0378">Hydrolase</keyword>
<keyword evidence="6" id="KW-0540">Nuclease</keyword>
<dbReference type="FunCoup" id="A0A316VLV3">
    <property type="interactions" value="216"/>
</dbReference>
<gene>
    <name evidence="8" type="ORF">FA14DRAFT_107016</name>
</gene>
<dbReference type="OrthoDB" id="5853397at2759"/>
<dbReference type="EC" id="3.6.1.-" evidence="6"/>
<name>A0A316VLV3_9BASI</name>
<dbReference type="STRING" id="1280837.A0A316VLV3"/>
<dbReference type="GO" id="GO:0000956">
    <property type="term" value="P:nuclear-transcribed mRNA catabolic process"/>
    <property type="evidence" value="ECO:0007669"/>
    <property type="project" value="TreeGrafter"/>
</dbReference>
<evidence type="ECO:0000256" key="2">
    <source>
        <dbReference type="ARBA" id="ARBA00006562"/>
    </source>
</evidence>
<comment type="catalytic activity">
    <reaction evidence="5">
        <text>a 5'-end NAD(+)-phospho-ribonucleoside in mRNA + H2O = a 5'-end phospho-ribonucleoside in mRNA + NAD(+) + H(+)</text>
        <dbReference type="Rhea" id="RHEA:60880"/>
        <dbReference type="Rhea" id="RHEA-COMP:15692"/>
        <dbReference type="Rhea" id="RHEA-COMP:15698"/>
        <dbReference type="ChEBI" id="CHEBI:15377"/>
        <dbReference type="ChEBI" id="CHEBI:15378"/>
        <dbReference type="ChEBI" id="CHEBI:57540"/>
        <dbReference type="ChEBI" id="CHEBI:138282"/>
        <dbReference type="ChEBI" id="CHEBI:144029"/>
    </reaction>
    <physiologicalReaction direction="left-to-right" evidence="5">
        <dbReference type="Rhea" id="RHEA:60881"/>
    </physiologicalReaction>
</comment>
<evidence type="ECO:0000256" key="3">
    <source>
        <dbReference type="ARBA" id="ARBA00044676"/>
    </source>
</evidence>
<comment type="similarity">
    <text evidence="2 6">Belongs to the DXO/Dom3Z family.</text>
</comment>
<dbReference type="GeneID" id="37017574"/>
<dbReference type="InParanoid" id="A0A316VLV3"/>
<accession>A0A316VLV3</accession>
<evidence type="ECO:0000259" key="7">
    <source>
        <dbReference type="Pfam" id="PF08652"/>
    </source>
</evidence>
<sequence length="300" mass="34420">PVQITSFSYDEKRKLFHDDRSRKYYHPPPPNADLNRGYETRIERDDNVNEHLNSLLEALMQGEEVEGHQKQADLITWRGMMTKLCTVLYEDQQGFEMNVMMLNGTLYIEEHVGEAKLADRRRSKEGSEGSKRNGYYGYSFESWTCHSWRERGQGTNAWDGDVNTNVQWCLVVKTKLGSMRLILGGEVDAVDPVSNAPIEVKTSRDIRSAKDEEFFEKKMLRFYMQSFLLGIQKVIVGFRDHRGFLVTNQEMDTLAMPRAVRGKPHAWDPMACLKAASDILSAVKAHLSAHTQQSKLPDVK</sequence>
<dbReference type="GO" id="GO:0003723">
    <property type="term" value="F:RNA binding"/>
    <property type="evidence" value="ECO:0007669"/>
    <property type="project" value="UniProtKB-KW"/>
</dbReference>
<dbReference type="GO" id="GO:0034353">
    <property type="term" value="F:mRNA 5'-diphosphatase activity"/>
    <property type="evidence" value="ECO:0007669"/>
    <property type="project" value="TreeGrafter"/>
</dbReference>
<proteinExistence type="inferred from homology"/>
<evidence type="ECO:0000313" key="8">
    <source>
        <dbReference type="EMBL" id="PWN37081.1"/>
    </source>
</evidence>
<dbReference type="Proteomes" id="UP000245771">
    <property type="component" value="Unassembled WGS sequence"/>
</dbReference>
<comment type="function">
    <text evidence="6">Decapping enzyme for NAD-capped RNAs: specifically hydrolyzes the nicotinamide adenine dinucleotide (NAD) cap from a subset of RNAs by removing the entire NAD moiety from the 5'-end of an NAD-capped RNA.</text>
</comment>
<dbReference type="InterPro" id="IPR013961">
    <property type="entry name" value="RAI1"/>
</dbReference>
<comment type="catalytic activity">
    <reaction evidence="3">
        <text>a 5'-end (N(7)-methyl 5'-triphosphoguanosine)-ribonucleoside-ribonucleotide in mRNA + H2O = a (N(7)-methyl 5'-triphosphoguanosine)-nucleoside + a 5'-end phospho-ribonucleoside in mRNA + H(+)</text>
        <dbReference type="Rhea" id="RHEA:66928"/>
        <dbReference type="Rhea" id="RHEA-COMP:15692"/>
        <dbReference type="Rhea" id="RHEA-COMP:17313"/>
        <dbReference type="ChEBI" id="CHEBI:15377"/>
        <dbReference type="ChEBI" id="CHEBI:15378"/>
        <dbReference type="ChEBI" id="CHEBI:138282"/>
        <dbReference type="ChEBI" id="CHEBI:172876"/>
        <dbReference type="ChEBI" id="CHEBI:172877"/>
    </reaction>
    <physiologicalReaction direction="left-to-right" evidence="3">
        <dbReference type="Rhea" id="RHEA:66929"/>
    </physiologicalReaction>
</comment>
<comment type="subcellular location">
    <subcellularLocation>
        <location evidence="6">Nucleus</location>
    </subcellularLocation>
</comment>
<protein>
    <recommendedName>
        <fullName evidence="6">Decapping nuclease</fullName>
        <ecNumber evidence="6">3.6.1.-</ecNumber>
    </recommendedName>
</protein>
<keyword evidence="6" id="KW-0694">RNA-binding</keyword>
<keyword evidence="6" id="KW-0539">Nucleus</keyword>
<dbReference type="Pfam" id="PF08652">
    <property type="entry name" value="RAI1"/>
    <property type="match status" value="1"/>
</dbReference>
<feature type="non-terminal residue" evidence="8">
    <location>
        <position position="1"/>
    </location>
</feature>
<dbReference type="GO" id="GO:0005634">
    <property type="term" value="C:nucleus"/>
    <property type="evidence" value="ECO:0007669"/>
    <property type="project" value="UniProtKB-SubCell"/>
</dbReference>
<keyword evidence="6" id="KW-0479">Metal-binding</keyword>
<reference evidence="8 9" key="1">
    <citation type="journal article" date="2018" name="Mol. Biol. Evol.">
        <title>Broad Genomic Sampling Reveals a Smut Pathogenic Ancestry of the Fungal Clade Ustilaginomycotina.</title>
        <authorList>
            <person name="Kijpornyongpan T."/>
            <person name="Mondo S.J."/>
            <person name="Barry K."/>
            <person name="Sandor L."/>
            <person name="Lee J."/>
            <person name="Lipzen A."/>
            <person name="Pangilinan J."/>
            <person name="LaButti K."/>
            <person name="Hainaut M."/>
            <person name="Henrissat B."/>
            <person name="Grigoriev I.V."/>
            <person name="Spatafora J.W."/>
            <person name="Aime M.C."/>
        </authorList>
    </citation>
    <scope>NUCLEOTIDE SEQUENCE [LARGE SCALE GENOMIC DNA]</scope>
    <source>
        <strain evidence="8 9">MCA 3882</strain>
    </source>
</reference>
<evidence type="ECO:0000256" key="1">
    <source>
        <dbReference type="ARBA" id="ARBA00001968"/>
    </source>
</evidence>
<dbReference type="PANTHER" id="PTHR12395">
    <property type="entry name" value="DOM-3 RELATED"/>
    <property type="match status" value="1"/>
</dbReference>
<dbReference type="GO" id="GO:0005829">
    <property type="term" value="C:cytosol"/>
    <property type="evidence" value="ECO:0007669"/>
    <property type="project" value="TreeGrafter"/>
</dbReference>
<evidence type="ECO:0000256" key="6">
    <source>
        <dbReference type="RuleBase" id="RU367113"/>
    </source>
</evidence>
<organism evidence="8 9">
    <name type="scientific">Meira miltonrushii</name>
    <dbReference type="NCBI Taxonomy" id="1280837"/>
    <lineage>
        <taxon>Eukaryota</taxon>
        <taxon>Fungi</taxon>
        <taxon>Dikarya</taxon>
        <taxon>Basidiomycota</taxon>
        <taxon>Ustilaginomycotina</taxon>
        <taxon>Exobasidiomycetes</taxon>
        <taxon>Exobasidiales</taxon>
        <taxon>Brachybasidiaceae</taxon>
        <taxon>Meira</taxon>
    </lineage>
</organism>
<dbReference type="GO" id="GO:0004518">
    <property type="term" value="F:nuclease activity"/>
    <property type="evidence" value="ECO:0007669"/>
    <property type="project" value="UniProtKB-KW"/>
</dbReference>
<keyword evidence="6" id="KW-0547">Nucleotide-binding</keyword>
<dbReference type="GO" id="GO:0110155">
    <property type="term" value="P:NAD-cap decapping"/>
    <property type="evidence" value="ECO:0007669"/>
    <property type="project" value="TreeGrafter"/>
</dbReference>
<dbReference type="InterPro" id="IPR039039">
    <property type="entry name" value="RAI1-like_fam"/>
</dbReference>
<feature type="non-terminal residue" evidence="8">
    <location>
        <position position="300"/>
    </location>
</feature>
<evidence type="ECO:0000313" key="9">
    <source>
        <dbReference type="Proteomes" id="UP000245771"/>
    </source>
</evidence>
<evidence type="ECO:0000256" key="5">
    <source>
        <dbReference type="ARBA" id="ARBA00048124"/>
    </source>
</evidence>
<keyword evidence="9" id="KW-1185">Reference proteome</keyword>
<evidence type="ECO:0000256" key="4">
    <source>
        <dbReference type="ARBA" id="ARBA00044692"/>
    </source>
</evidence>
<dbReference type="AlphaFoldDB" id="A0A316VLV3"/>
<dbReference type="GO" id="GO:0046872">
    <property type="term" value="F:metal ion binding"/>
    <property type="evidence" value="ECO:0007669"/>
    <property type="project" value="UniProtKB-KW"/>
</dbReference>